<accession>A0A0N7MBI2</accession>
<evidence type="ECO:0000259" key="4">
    <source>
        <dbReference type="PROSITE" id="PS51118"/>
    </source>
</evidence>
<dbReference type="GO" id="GO:0003677">
    <property type="term" value="F:DNA binding"/>
    <property type="evidence" value="ECO:0007669"/>
    <property type="project" value="UniProtKB-KW"/>
</dbReference>
<gene>
    <name evidence="5" type="primary">hxlR</name>
    <name evidence="5" type="ORF">TA5114_01279</name>
</gene>
<evidence type="ECO:0000256" key="2">
    <source>
        <dbReference type="ARBA" id="ARBA00023125"/>
    </source>
</evidence>
<evidence type="ECO:0000313" key="5">
    <source>
        <dbReference type="EMBL" id="CUK25480.1"/>
    </source>
</evidence>
<dbReference type="InterPro" id="IPR002577">
    <property type="entry name" value="HTH_HxlR"/>
</dbReference>
<organism evidence="5 6">
    <name type="scientific">Cognatishimia activa</name>
    <dbReference type="NCBI Taxonomy" id="1715691"/>
    <lineage>
        <taxon>Bacteria</taxon>
        <taxon>Pseudomonadati</taxon>
        <taxon>Pseudomonadota</taxon>
        <taxon>Alphaproteobacteria</taxon>
        <taxon>Rhodobacterales</taxon>
        <taxon>Paracoccaceae</taxon>
        <taxon>Cognatishimia</taxon>
    </lineage>
</organism>
<evidence type="ECO:0000256" key="1">
    <source>
        <dbReference type="ARBA" id="ARBA00023015"/>
    </source>
</evidence>
<keyword evidence="2" id="KW-0238">DNA-binding</keyword>
<feature type="domain" description="HTH hxlR-type" evidence="4">
    <location>
        <begin position="6"/>
        <end position="105"/>
    </location>
</feature>
<dbReference type="OrthoDB" id="9800350at2"/>
<dbReference type="PROSITE" id="PS51118">
    <property type="entry name" value="HTH_HXLR"/>
    <property type="match status" value="1"/>
</dbReference>
<proteinExistence type="predicted"/>
<name>A0A0N7MBI2_9RHOB</name>
<dbReference type="SUPFAM" id="SSF46785">
    <property type="entry name" value="Winged helix' DNA-binding domain"/>
    <property type="match status" value="1"/>
</dbReference>
<keyword evidence="3" id="KW-0804">Transcription</keyword>
<protein>
    <submittedName>
        <fullName evidence="5">HTH-type transcriptional activator HxlR</fullName>
    </submittedName>
</protein>
<dbReference type="InterPro" id="IPR036390">
    <property type="entry name" value="WH_DNA-bd_sf"/>
</dbReference>
<dbReference type="RefSeq" id="WP_058314431.1">
    <property type="nucleotide sequence ID" value="NZ_CYTO01000024.1"/>
</dbReference>
<dbReference type="Proteomes" id="UP000051184">
    <property type="component" value="Unassembled WGS sequence"/>
</dbReference>
<dbReference type="Gene3D" id="1.10.10.10">
    <property type="entry name" value="Winged helix-like DNA-binding domain superfamily/Winged helix DNA-binding domain"/>
    <property type="match status" value="1"/>
</dbReference>
<dbReference type="STRING" id="1715691.TA5113_02653"/>
<dbReference type="AlphaFoldDB" id="A0A0N7MBI2"/>
<dbReference type="InterPro" id="IPR036388">
    <property type="entry name" value="WH-like_DNA-bd_sf"/>
</dbReference>
<dbReference type="PANTHER" id="PTHR33204">
    <property type="entry name" value="TRANSCRIPTIONAL REGULATOR, MARR FAMILY"/>
    <property type="match status" value="1"/>
</dbReference>
<dbReference type="Pfam" id="PF01638">
    <property type="entry name" value="HxlR"/>
    <property type="match status" value="1"/>
</dbReference>
<evidence type="ECO:0000256" key="3">
    <source>
        <dbReference type="ARBA" id="ARBA00023163"/>
    </source>
</evidence>
<keyword evidence="1" id="KW-0805">Transcription regulation</keyword>
<evidence type="ECO:0000313" key="6">
    <source>
        <dbReference type="Proteomes" id="UP000051184"/>
    </source>
</evidence>
<keyword evidence="6" id="KW-1185">Reference proteome</keyword>
<sequence length="118" mass="13312">MASNGCPVDPLLRTITGRWTTHILWLLYTEGELRFGELMGLMPDISAKVLTDRLRMLERNGIVLRTQKQTIPPQVSYELTKQGQDLHVVVRALNTVAVEWQALGWEPDKGFPALEAAE</sequence>
<dbReference type="EMBL" id="CYUE01000012">
    <property type="protein sequence ID" value="CUK25480.1"/>
    <property type="molecule type" value="Genomic_DNA"/>
</dbReference>
<dbReference type="PANTHER" id="PTHR33204:SF37">
    <property type="entry name" value="HTH-TYPE TRANSCRIPTIONAL REGULATOR YODB"/>
    <property type="match status" value="1"/>
</dbReference>
<reference evidence="6" key="1">
    <citation type="submission" date="2015-09" db="EMBL/GenBank/DDBJ databases">
        <authorList>
            <person name="Rodrigo-Torres Lidia"/>
            <person name="Arahal R.David."/>
        </authorList>
    </citation>
    <scope>NUCLEOTIDE SEQUENCE [LARGE SCALE GENOMIC DNA]</scope>
    <source>
        <strain evidence="6">CECT 5114</strain>
    </source>
</reference>